<evidence type="ECO:0000313" key="3">
    <source>
        <dbReference type="Proteomes" id="UP000335636"/>
    </source>
</evidence>
<protein>
    <submittedName>
        <fullName evidence="2">Uncharacterized protein</fullName>
    </submittedName>
</protein>
<evidence type="ECO:0000313" key="2">
    <source>
        <dbReference type="EMBL" id="VTJ81512.1"/>
    </source>
</evidence>
<evidence type="ECO:0000256" key="1">
    <source>
        <dbReference type="SAM" id="MobiDB-lite"/>
    </source>
</evidence>
<name>A0A5E4CKT1_MARMO</name>
<feature type="region of interest" description="Disordered" evidence="1">
    <location>
        <begin position="1"/>
        <end position="97"/>
    </location>
</feature>
<gene>
    <name evidence="2" type="ORF">MONAX_5E033403</name>
</gene>
<organism evidence="2 3">
    <name type="scientific">Marmota monax</name>
    <name type="common">Woodchuck</name>
    <dbReference type="NCBI Taxonomy" id="9995"/>
    <lineage>
        <taxon>Eukaryota</taxon>
        <taxon>Metazoa</taxon>
        <taxon>Chordata</taxon>
        <taxon>Craniata</taxon>
        <taxon>Vertebrata</taxon>
        <taxon>Euteleostomi</taxon>
        <taxon>Mammalia</taxon>
        <taxon>Eutheria</taxon>
        <taxon>Euarchontoglires</taxon>
        <taxon>Glires</taxon>
        <taxon>Rodentia</taxon>
        <taxon>Sciuromorpha</taxon>
        <taxon>Sciuridae</taxon>
        <taxon>Xerinae</taxon>
        <taxon>Marmotini</taxon>
        <taxon>Marmota</taxon>
    </lineage>
</organism>
<keyword evidence="3" id="KW-1185">Reference proteome</keyword>
<sequence>MGPPLRSKHTKGAPRPSSGARAAKVKTQRATGHHRQTGGDTKPRKPAHCTLPPSKPTPRTKAPRHASRAVRGAQNPAIPHKDKDPRTPHTPKTYPER</sequence>
<reference evidence="2" key="1">
    <citation type="submission" date="2019-04" db="EMBL/GenBank/DDBJ databases">
        <authorList>
            <person name="Alioto T."/>
            <person name="Alioto T."/>
        </authorList>
    </citation>
    <scope>NUCLEOTIDE SEQUENCE [LARGE SCALE GENOMIC DNA]</scope>
</reference>
<comment type="caution">
    <text evidence="2">The sequence shown here is derived from an EMBL/GenBank/DDBJ whole genome shotgun (WGS) entry which is preliminary data.</text>
</comment>
<feature type="compositionally biased region" description="Basic residues" evidence="1">
    <location>
        <begin position="1"/>
        <end position="12"/>
    </location>
</feature>
<accession>A0A5E4CKT1</accession>
<dbReference type="Proteomes" id="UP000335636">
    <property type="component" value="Unassembled WGS sequence"/>
</dbReference>
<dbReference type="AlphaFoldDB" id="A0A5E4CKT1"/>
<dbReference type="EMBL" id="CABDUW010001439">
    <property type="protein sequence ID" value="VTJ81512.1"/>
    <property type="molecule type" value="Genomic_DNA"/>
</dbReference>
<feature type="compositionally biased region" description="Basic residues" evidence="1">
    <location>
        <begin position="23"/>
        <end position="36"/>
    </location>
</feature>
<proteinExistence type="predicted"/>